<evidence type="ECO:0000313" key="2">
    <source>
        <dbReference type="EMBL" id="OVA06354.1"/>
    </source>
</evidence>
<evidence type="ECO:0000313" key="3">
    <source>
        <dbReference type="Proteomes" id="UP000195402"/>
    </source>
</evidence>
<proteinExistence type="predicted"/>
<gene>
    <name evidence="2" type="ORF">BVC80_8883g27</name>
</gene>
<dbReference type="OMA" id="ECNFPRK"/>
<dbReference type="EMBL" id="MVGT01002854">
    <property type="protein sequence ID" value="OVA06354.1"/>
    <property type="molecule type" value="Genomic_DNA"/>
</dbReference>
<keyword evidence="3" id="KW-1185">Reference proteome</keyword>
<dbReference type="AlphaFoldDB" id="A0A200Q7F3"/>
<accession>A0A200Q7F3</accession>
<name>A0A200Q7F3_MACCD</name>
<feature type="compositionally biased region" description="Polar residues" evidence="1">
    <location>
        <begin position="30"/>
        <end position="43"/>
    </location>
</feature>
<dbReference type="OrthoDB" id="1928482at2759"/>
<reference evidence="2 3" key="1">
    <citation type="journal article" date="2017" name="Mol. Plant">
        <title>The Genome of Medicinal Plant Macleaya cordata Provides New Insights into Benzylisoquinoline Alkaloids Metabolism.</title>
        <authorList>
            <person name="Liu X."/>
            <person name="Liu Y."/>
            <person name="Huang P."/>
            <person name="Ma Y."/>
            <person name="Qing Z."/>
            <person name="Tang Q."/>
            <person name="Cao H."/>
            <person name="Cheng P."/>
            <person name="Zheng Y."/>
            <person name="Yuan Z."/>
            <person name="Zhou Y."/>
            <person name="Liu J."/>
            <person name="Tang Z."/>
            <person name="Zhuo Y."/>
            <person name="Zhang Y."/>
            <person name="Yu L."/>
            <person name="Huang J."/>
            <person name="Yang P."/>
            <person name="Peng Q."/>
            <person name="Zhang J."/>
            <person name="Jiang W."/>
            <person name="Zhang Z."/>
            <person name="Lin K."/>
            <person name="Ro D.K."/>
            <person name="Chen X."/>
            <person name="Xiong X."/>
            <person name="Shang Y."/>
            <person name="Huang S."/>
            <person name="Zeng J."/>
        </authorList>
    </citation>
    <scope>NUCLEOTIDE SEQUENCE [LARGE SCALE GENOMIC DNA]</scope>
    <source>
        <strain evidence="3">cv. BLH2017</strain>
        <tissue evidence="2">Root</tissue>
    </source>
</reference>
<dbReference type="InParanoid" id="A0A200Q7F3"/>
<dbReference type="Proteomes" id="UP000195402">
    <property type="component" value="Unassembled WGS sequence"/>
</dbReference>
<comment type="caution">
    <text evidence="2">The sequence shown here is derived from an EMBL/GenBank/DDBJ whole genome shotgun (WGS) entry which is preliminary data.</text>
</comment>
<sequence>MMGSEFNPYKRRYDLSMSKRTRKPSKHEGTSQLKSTGSSTGRLGNTDHKSLRELINGGSGEEKMAIDKKQNVKLIENEGEGKCAPENGGRNSLRYYLKEQEEDLQLVSTKQQGEGMKGVKLGGMVSRYVKVLNHLIKVQRDPCLGSRKKPVLRLTM</sequence>
<protein>
    <submittedName>
        <fullName evidence="2">Uncharacterized protein</fullName>
    </submittedName>
</protein>
<feature type="region of interest" description="Disordered" evidence="1">
    <location>
        <begin position="1"/>
        <end position="51"/>
    </location>
</feature>
<organism evidence="2 3">
    <name type="scientific">Macleaya cordata</name>
    <name type="common">Five-seeded plume-poppy</name>
    <name type="synonym">Bocconia cordata</name>
    <dbReference type="NCBI Taxonomy" id="56857"/>
    <lineage>
        <taxon>Eukaryota</taxon>
        <taxon>Viridiplantae</taxon>
        <taxon>Streptophyta</taxon>
        <taxon>Embryophyta</taxon>
        <taxon>Tracheophyta</taxon>
        <taxon>Spermatophyta</taxon>
        <taxon>Magnoliopsida</taxon>
        <taxon>Ranunculales</taxon>
        <taxon>Papaveraceae</taxon>
        <taxon>Papaveroideae</taxon>
        <taxon>Macleaya</taxon>
    </lineage>
</organism>
<evidence type="ECO:0000256" key="1">
    <source>
        <dbReference type="SAM" id="MobiDB-lite"/>
    </source>
</evidence>